<dbReference type="Proteomes" id="UP000249590">
    <property type="component" value="Unassembled WGS sequence"/>
</dbReference>
<dbReference type="NCBIfam" id="TIGR03168">
    <property type="entry name" value="1-PFK"/>
    <property type="match status" value="1"/>
</dbReference>
<dbReference type="InterPro" id="IPR029056">
    <property type="entry name" value="Ribokinase-like"/>
</dbReference>
<protein>
    <recommendedName>
        <fullName evidence="6">Phosphofructokinase</fullName>
    </recommendedName>
</protein>
<dbReference type="Gene3D" id="3.40.1190.20">
    <property type="match status" value="1"/>
</dbReference>
<proteinExistence type="inferred from homology"/>
<feature type="domain" description="Carbohydrate kinase PfkB" evidence="7">
    <location>
        <begin position="21"/>
        <end position="293"/>
    </location>
</feature>
<dbReference type="PIRSF" id="PIRSF000535">
    <property type="entry name" value="1PFK/6PFK/LacC"/>
    <property type="match status" value="1"/>
</dbReference>
<sequence length="315" mass="31874">MPIVTVTTNPALDVATSVDSVRPTDKLRCTAPLVNAGGGGINVARVARRFGASVVAVLTAGGLAGQRVADLAAAEGLDVKTVPIAGETRQSFTVTQRSDGEQFRFVMPGPPITPGEEAAVARAVAALGRPSFVVHSGSLPADTSPGFLASLCAEARQLGARFVLDGPGEILAGARGAYLIKPNLRELEGMAGRSLPTTDERIAFSREAIANGHADNILVSLGEDGALLVTGEEAIAYNAPEVPLVSAVGAGDSMLGALLAALDDGASLADAVAHGAAAGAAALLTPGTELSDPADARRLLDKVEWHTVTPASHLT</sequence>
<dbReference type="RefSeq" id="WP_111342833.1">
    <property type="nucleotide sequence ID" value="NZ_QHHQ01000001.1"/>
</dbReference>
<keyword evidence="4 8" id="KW-0418">Kinase</keyword>
<dbReference type="SUPFAM" id="SSF53613">
    <property type="entry name" value="Ribokinase-like"/>
    <property type="match status" value="1"/>
</dbReference>
<evidence type="ECO:0000256" key="6">
    <source>
        <dbReference type="PIRNR" id="PIRNR000535"/>
    </source>
</evidence>
<name>A0A8B2NYA5_9HYPH</name>
<evidence type="ECO:0000259" key="7">
    <source>
        <dbReference type="Pfam" id="PF00294"/>
    </source>
</evidence>
<gene>
    <name evidence="8" type="ORF">DLJ53_04945</name>
</gene>
<accession>A0A8B2NYA5</accession>
<keyword evidence="3" id="KW-0547">Nucleotide-binding</keyword>
<reference evidence="8 9" key="1">
    <citation type="submission" date="2018-05" db="EMBL/GenBank/DDBJ databases">
        <title>Acuticoccus sediminis sp. nov., isolated from deep-sea sediment of Indian Ocean.</title>
        <authorList>
            <person name="Liu X."/>
            <person name="Lai Q."/>
            <person name="Du Y."/>
            <person name="Sun F."/>
            <person name="Zhang X."/>
            <person name="Wang S."/>
            <person name="Shao Z."/>
        </authorList>
    </citation>
    <scope>NUCLEOTIDE SEQUENCE [LARGE SCALE GENOMIC DNA]</scope>
    <source>
        <strain evidence="8 9">PTG4-2</strain>
    </source>
</reference>
<keyword evidence="5" id="KW-0067">ATP-binding</keyword>
<dbReference type="OrthoDB" id="9801219at2"/>
<evidence type="ECO:0000256" key="4">
    <source>
        <dbReference type="ARBA" id="ARBA00022777"/>
    </source>
</evidence>
<keyword evidence="9" id="KW-1185">Reference proteome</keyword>
<dbReference type="PANTHER" id="PTHR46566:SF2">
    <property type="entry name" value="ATP-DEPENDENT 6-PHOSPHOFRUCTOKINASE ISOZYME 2"/>
    <property type="match status" value="1"/>
</dbReference>
<dbReference type="GO" id="GO:0005524">
    <property type="term" value="F:ATP binding"/>
    <property type="evidence" value="ECO:0007669"/>
    <property type="project" value="UniProtKB-KW"/>
</dbReference>
<evidence type="ECO:0000256" key="1">
    <source>
        <dbReference type="ARBA" id="ARBA00010688"/>
    </source>
</evidence>
<dbReference type="EMBL" id="QHHQ01000001">
    <property type="protein sequence ID" value="RAI03821.1"/>
    <property type="molecule type" value="Genomic_DNA"/>
</dbReference>
<dbReference type="CDD" id="cd01164">
    <property type="entry name" value="FruK_PfkB_like"/>
    <property type="match status" value="1"/>
</dbReference>
<comment type="similarity">
    <text evidence="1 6">Belongs to the carbohydrate kinase PfkB family.</text>
</comment>
<evidence type="ECO:0000313" key="9">
    <source>
        <dbReference type="Proteomes" id="UP000249590"/>
    </source>
</evidence>
<evidence type="ECO:0000256" key="5">
    <source>
        <dbReference type="ARBA" id="ARBA00022840"/>
    </source>
</evidence>
<dbReference type="PANTHER" id="PTHR46566">
    <property type="entry name" value="1-PHOSPHOFRUCTOKINASE-RELATED"/>
    <property type="match status" value="1"/>
</dbReference>
<dbReference type="GO" id="GO:0003872">
    <property type="term" value="F:6-phosphofructokinase activity"/>
    <property type="evidence" value="ECO:0007669"/>
    <property type="project" value="TreeGrafter"/>
</dbReference>
<evidence type="ECO:0000313" key="8">
    <source>
        <dbReference type="EMBL" id="RAI03821.1"/>
    </source>
</evidence>
<dbReference type="GO" id="GO:0005829">
    <property type="term" value="C:cytosol"/>
    <property type="evidence" value="ECO:0007669"/>
    <property type="project" value="TreeGrafter"/>
</dbReference>
<comment type="caution">
    <text evidence="8">The sequence shown here is derived from an EMBL/GenBank/DDBJ whole genome shotgun (WGS) entry which is preliminary data.</text>
</comment>
<evidence type="ECO:0000256" key="3">
    <source>
        <dbReference type="ARBA" id="ARBA00022741"/>
    </source>
</evidence>
<dbReference type="InterPro" id="IPR017583">
    <property type="entry name" value="Tagatose/fructose_Pkinase"/>
</dbReference>
<keyword evidence="2 6" id="KW-0808">Transferase</keyword>
<dbReference type="InterPro" id="IPR011611">
    <property type="entry name" value="PfkB_dom"/>
</dbReference>
<dbReference type="Pfam" id="PF00294">
    <property type="entry name" value="PfkB"/>
    <property type="match status" value="1"/>
</dbReference>
<evidence type="ECO:0000256" key="2">
    <source>
        <dbReference type="ARBA" id="ARBA00022679"/>
    </source>
</evidence>
<organism evidence="8 9">
    <name type="scientific">Acuticoccus sediminis</name>
    <dbReference type="NCBI Taxonomy" id="2184697"/>
    <lineage>
        <taxon>Bacteria</taxon>
        <taxon>Pseudomonadati</taxon>
        <taxon>Pseudomonadota</taxon>
        <taxon>Alphaproteobacteria</taxon>
        <taxon>Hyphomicrobiales</taxon>
        <taxon>Amorphaceae</taxon>
        <taxon>Acuticoccus</taxon>
    </lineage>
</organism>
<dbReference type="AlphaFoldDB" id="A0A8B2NYA5"/>